<reference evidence="1 2" key="1">
    <citation type="journal article" date="2021" name="Hortic Res">
        <title>High-quality reference genome and annotation aids understanding of berry development for evergreen blueberry (Vaccinium darrowii).</title>
        <authorList>
            <person name="Yu J."/>
            <person name="Hulse-Kemp A.M."/>
            <person name="Babiker E."/>
            <person name="Staton M."/>
        </authorList>
    </citation>
    <scope>NUCLEOTIDE SEQUENCE [LARGE SCALE GENOMIC DNA]</scope>
    <source>
        <strain evidence="2">cv. NJ 8807/NJ 8810</strain>
        <tissue evidence="1">Young leaf</tissue>
    </source>
</reference>
<dbReference type="EMBL" id="CM037161">
    <property type="protein sequence ID" value="KAH7853841.1"/>
    <property type="molecule type" value="Genomic_DNA"/>
</dbReference>
<evidence type="ECO:0000313" key="2">
    <source>
        <dbReference type="Proteomes" id="UP000828048"/>
    </source>
</evidence>
<dbReference type="Proteomes" id="UP000828048">
    <property type="component" value="Chromosome 11"/>
</dbReference>
<name>A0ACB7YJS8_9ERIC</name>
<sequence length="219" mass="23589">MSTDSTRIDVAETEMTSREAKGKAPLLADPPGQVDRKSRGFMGLRRHAGRGGGYKRGIAIFDFVVRLCTLVAAIAATATMATTDETLPFFTQFFQFQASYDDLPAFQFFVVAMAIACVYLGLSIPLSIVSIIRPHAVAARMLLIFFDLGMVVLTTAAASSAAAIVYLAHVGNSNANWLSICQQFNNFCQRTSGAVVAAFLAMLGFMFLVVLSAVILKKP</sequence>
<comment type="caution">
    <text evidence="1">The sequence shown here is derived from an EMBL/GenBank/DDBJ whole genome shotgun (WGS) entry which is preliminary data.</text>
</comment>
<proteinExistence type="predicted"/>
<accession>A0ACB7YJS8</accession>
<protein>
    <submittedName>
        <fullName evidence="1">Uncharacterized protein</fullName>
    </submittedName>
</protein>
<keyword evidence="2" id="KW-1185">Reference proteome</keyword>
<evidence type="ECO:0000313" key="1">
    <source>
        <dbReference type="EMBL" id="KAH7853841.1"/>
    </source>
</evidence>
<organism evidence="1 2">
    <name type="scientific">Vaccinium darrowii</name>
    <dbReference type="NCBI Taxonomy" id="229202"/>
    <lineage>
        <taxon>Eukaryota</taxon>
        <taxon>Viridiplantae</taxon>
        <taxon>Streptophyta</taxon>
        <taxon>Embryophyta</taxon>
        <taxon>Tracheophyta</taxon>
        <taxon>Spermatophyta</taxon>
        <taxon>Magnoliopsida</taxon>
        <taxon>eudicotyledons</taxon>
        <taxon>Gunneridae</taxon>
        <taxon>Pentapetalae</taxon>
        <taxon>asterids</taxon>
        <taxon>Ericales</taxon>
        <taxon>Ericaceae</taxon>
        <taxon>Vaccinioideae</taxon>
        <taxon>Vaccinieae</taxon>
        <taxon>Vaccinium</taxon>
    </lineage>
</organism>
<gene>
    <name evidence="1" type="ORF">Vadar_007212</name>
</gene>